<gene>
    <name evidence="1" type="ordered locus">SRU_1092</name>
</gene>
<evidence type="ECO:0000313" key="2">
    <source>
        <dbReference type="Proteomes" id="UP000008674"/>
    </source>
</evidence>
<sequence>MLYARKAPSVSLSAVCYDIENAIGRSCVRWSLTTEGAIRFLRERKPDHFVVAREGKPLFTSQEFLEEYGRNGHDA</sequence>
<organism evidence="1 2">
    <name type="scientific">Salinibacter ruber (strain DSM 13855 / M31)</name>
    <dbReference type="NCBI Taxonomy" id="309807"/>
    <lineage>
        <taxon>Bacteria</taxon>
        <taxon>Pseudomonadati</taxon>
        <taxon>Rhodothermota</taxon>
        <taxon>Rhodothermia</taxon>
        <taxon>Rhodothermales</taxon>
        <taxon>Salinibacteraceae</taxon>
        <taxon>Salinibacter</taxon>
    </lineage>
</organism>
<dbReference type="EMBL" id="CP000159">
    <property type="protein sequence ID" value="ABC44772.1"/>
    <property type="molecule type" value="Genomic_DNA"/>
</dbReference>
<dbReference type="Proteomes" id="UP000008674">
    <property type="component" value="Chromosome"/>
</dbReference>
<protein>
    <submittedName>
        <fullName evidence="1">Uncharacterized protein</fullName>
    </submittedName>
</protein>
<proteinExistence type="predicted"/>
<accession>Q2S3L0</accession>
<name>Q2S3L0_SALRD</name>
<evidence type="ECO:0000313" key="1">
    <source>
        <dbReference type="EMBL" id="ABC44772.1"/>
    </source>
</evidence>
<dbReference type="HOGENOM" id="CLU_2668937_0_0_10"/>
<reference evidence="1 2" key="1">
    <citation type="journal article" date="2005" name="Proc. Natl. Acad. Sci. U.S.A.">
        <title>The genome of Salinibacter ruber: convergence and gene exchange among hyperhalophilic bacteria and archaea.</title>
        <authorList>
            <person name="Mongodin E.F."/>
            <person name="Nelson K.E."/>
            <person name="Daugherty S."/>
            <person name="Deboy R.T."/>
            <person name="Wister J."/>
            <person name="Khouri H."/>
            <person name="Weidman J."/>
            <person name="Walsh D.A."/>
            <person name="Papke R.T."/>
            <person name="Sanchez Perez G."/>
            <person name="Sharma A.K."/>
            <person name="Nesbo C.L."/>
            <person name="MacLeod D."/>
            <person name="Bapteste E."/>
            <person name="Doolittle W.F."/>
            <person name="Charlebois R.L."/>
            <person name="Legault B."/>
            <person name="Rodriguez-Valera F."/>
        </authorList>
    </citation>
    <scope>NUCLEOTIDE SEQUENCE [LARGE SCALE GENOMIC DNA]</scope>
    <source>
        <strain evidence="2">DSM 13855 / CECT 5946 / M31</strain>
    </source>
</reference>
<dbReference type="AlphaFoldDB" id="Q2S3L0"/>
<dbReference type="KEGG" id="sru:SRU_1092"/>
<dbReference type="EnsemblBacteria" id="ABC44772">
    <property type="protein sequence ID" value="ABC44772"/>
    <property type="gene ID" value="SRU_1092"/>
</dbReference>
<dbReference type="STRING" id="309807.SRU_1092"/>
<keyword evidence="2" id="KW-1185">Reference proteome</keyword>